<dbReference type="OrthoDB" id="10013824at2"/>
<proteinExistence type="predicted"/>
<protein>
    <submittedName>
        <fullName evidence="2">Universal stress protein family protein</fullName>
    </submittedName>
</protein>
<evidence type="ECO:0000259" key="1">
    <source>
        <dbReference type="Pfam" id="PF00582"/>
    </source>
</evidence>
<dbReference type="AlphaFoldDB" id="A0A0D8FVB1"/>
<evidence type="ECO:0000313" key="2">
    <source>
        <dbReference type="EMBL" id="KJE76889.1"/>
    </source>
</evidence>
<accession>A0A0D8FVB1</accession>
<comment type="caution">
    <text evidence="2">The sequence shown here is derived from an EMBL/GenBank/DDBJ whole genome shotgun (WGS) entry which is preliminary data.</text>
</comment>
<dbReference type="Gene3D" id="3.40.50.620">
    <property type="entry name" value="HUPs"/>
    <property type="match status" value="1"/>
</dbReference>
<name>A0A0D8FVB1_9ACTN</name>
<evidence type="ECO:0000313" key="3">
    <source>
        <dbReference type="Proteomes" id="UP000032336"/>
    </source>
</evidence>
<dbReference type="Pfam" id="PF00582">
    <property type="entry name" value="Usp"/>
    <property type="match status" value="1"/>
</dbReference>
<dbReference type="Proteomes" id="UP000032336">
    <property type="component" value="Unassembled WGS sequence"/>
</dbReference>
<feature type="domain" description="UspA" evidence="1">
    <location>
        <begin position="39"/>
        <end position="173"/>
    </location>
</feature>
<gene>
    <name evidence="2" type="ORF">FEAC_13910</name>
</gene>
<keyword evidence="3" id="KW-1185">Reference proteome</keyword>
<dbReference type="CDD" id="cd00293">
    <property type="entry name" value="USP-like"/>
    <property type="match status" value="1"/>
</dbReference>
<organism evidence="2 3">
    <name type="scientific">Ferrimicrobium acidiphilum DSM 19497</name>
    <dbReference type="NCBI Taxonomy" id="1121877"/>
    <lineage>
        <taxon>Bacteria</taxon>
        <taxon>Bacillati</taxon>
        <taxon>Actinomycetota</taxon>
        <taxon>Acidimicrobiia</taxon>
        <taxon>Acidimicrobiales</taxon>
        <taxon>Acidimicrobiaceae</taxon>
        <taxon>Ferrimicrobium</taxon>
    </lineage>
</organism>
<dbReference type="SUPFAM" id="SSF52402">
    <property type="entry name" value="Adenine nucleotide alpha hydrolases-like"/>
    <property type="match status" value="1"/>
</dbReference>
<dbReference type="RefSeq" id="WP_035390098.1">
    <property type="nucleotide sequence ID" value="NZ_JQKF01000019.1"/>
</dbReference>
<reference evidence="2 3" key="1">
    <citation type="submission" date="2015-01" db="EMBL/GenBank/DDBJ databases">
        <title>Draft genome of the acidophilic iron oxidizer Ferrimicrobium acidiphilum strain T23.</title>
        <authorList>
            <person name="Poehlein A."/>
            <person name="Eisen S."/>
            <person name="Schloemann M."/>
            <person name="Johnson B.D."/>
            <person name="Daniel R."/>
            <person name="Muehling M."/>
        </authorList>
    </citation>
    <scope>NUCLEOTIDE SEQUENCE [LARGE SCALE GENOMIC DNA]</scope>
    <source>
        <strain evidence="2 3">T23</strain>
    </source>
</reference>
<dbReference type="EMBL" id="JXUW01000010">
    <property type="protein sequence ID" value="KJE76889.1"/>
    <property type="molecule type" value="Genomic_DNA"/>
</dbReference>
<dbReference type="GeneID" id="78372598"/>
<dbReference type="STRING" id="1121877.FEAC_13910"/>
<dbReference type="InterPro" id="IPR006016">
    <property type="entry name" value="UspA"/>
</dbReference>
<sequence>MKHWVEETLSNEVEGYLHHVSQQLGDETRPSLTPIPALHLLVPVGSTQDDSAALFWAAADLANRLELQVTILHCREWDLAKGVKYFMETKDEATSIITSAMKWFSALNIPAQGVLCDVERGSIGKAIATTSTDYHIDSVMVGLRHKRRLLPGLMGSTVTQVERLVNCPVIVIKLNRRQ</sequence>
<dbReference type="InterPro" id="IPR014729">
    <property type="entry name" value="Rossmann-like_a/b/a_fold"/>
</dbReference>